<sequence length="295" mass="31283">MPGLDLTGADWLMVGASGRVGRMVRRAWVDDPDVAIRLVPQLRSGTVATTDRVLYWAPLDGPEPFERYVRYDGTPAALIMLAGVIPGPDADFSTNVGLAVACLEAAKAAGCERVLIASSVAVYDHSSDMPLTEDAPCNPSTLYGASKLAMEQACVPYRDQGMDVCCLRIGNVVGADALMRNAEAGGDLRIDRFPAGQGPSRPYIGPESLARIVSTLASWPECLPETLNVAAPGGSDMSALADAAGLNWDWAVAPRDAVQHISVDTSRLSQFYTFEPEECAPEGMIAQLRKVGSGI</sequence>
<dbReference type="CDD" id="cd08946">
    <property type="entry name" value="SDR_e"/>
    <property type="match status" value="1"/>
</dbReference>
<evidence type="ECO:0000313" key="2">
    <source>
        <dbReference type="EMBL" id="UXX84270.1"/>
    </source>
</evidence>
<dbReference type="Proteomes" id="UP001064087">
    <property type="component" value="Chromosome"/>
</dbReference>
<keyword evidence="3" id="KW-1185">Reference proteome</keyword>
<reference evidence="2" key="1">
    <citation type="submission" date="2022-10" db="EMBL/GenBank/DDBJ databases">
        <title>Roseovarius pelagicus sp. nov., isolated from Arctic seawater.</title>
        <authorList>
            <person name="Hong Y.W."/>
            <person name="Hwang C.Y."/>
        </authorList>
    </citation>
    <scope>NUCLEOTIDE SEQUENCE</scope>
    <source>
        <strain evidence="2">HL-MP18</strain>
    </source>
</reference>
<gene>
    <name evidence="2" type="ORF">N7U68_06365</name>
</gene>
<proteinExistence type="predicted"/>
<dbReference type="SUPFAM" id="SSF51735">
    <property type="entry name" value="NAD(P)-binding Rossmann-fold domains"/>
    <property type="match status" value="1"/>
</dbReference>
<dbReference type="InterPro" id="IPR001509">
    <property type="entry name" value="Epimerase_deHydtase"/>
</dbReference>
<dbReference type="InterPro" id="IPR050177">
    <property type="entry name" value="Lipid_A_modif_metabolic_enz"/>
</dbReference>
<organism evidence="2 3">
    <name type="scientific">Roseovarius pelagicus</name>
    <dbReference type="NCBI Taxonomy" id="2980108"/>
    <lineage>
        <taxon>Bacteria</taxon>
        <taxon>Pseudomonadati</taxon>
        <taxon>Pseudomonadota</taxon>
        <taxon>Alphaproteobacteria</taxon>
        <taxon>Rhodobacterales</taxon>
        <taxon>Roseobacteraceae</taxon>
        <taxon>Roseovarius</taxon>
    </lineage>
</organism>
<dbReference type="EMBL" id="CP106738">
    <property type="protein sequence ID" value="UXX84270.1"/>
    <property type="molecule type" value="Genomic_DNA"/>
</dbReference>
<dbReference type="InterPro" id="IPR036291">
    <property type="entry name" value="NAD(P)-bd_dom_sf"/>
</dbReference>
<feature type="domain" description="NAD-dependent epimerase/dehydratase" evidence="1">
    <location>
        <begin position="11"/>
        <end position="176"/>
    </location>
</feature>
<evidence type="ECO:0000313" key="3">
    <source>
        <dbReference type="Proteomes" id="UP001064087"/>
    </source>
</evidence>
<dbReference type="PANTHER" id="PTHR43245:SF55">
    <property type="entry name" value="NAD(P)-BINDING DOMAIN-CONTAINING PROTEIN"/>
    <property type="match status" value="1"/>
</dbReference>
<dbReference type="Pfam" id="PF01370">
    <property type="entry name" value="Epimerase"/>
    <property type="match status" value="1"/>
</dbReference>
<evidence type="ECO:0000259" key="1">
    <source>
        <dbReference type="Pfam" id="PF01370"/>
    </source>
</evidence>
<dbReference type="PANTHER" id="PTHR43245">
    <property type="entry name" value="BIFUNCTIONAL POLYMYXIN RESISTANCE PROTEIN ARNA"/>
    <property type="match status" value="1"/>
</dbReference>
<dbReference type="RefSeq" id="WP_165197200.1">
    <property type="nucleotide sequence ID" value="NZ_CP106738.1"/>
</dbReference>
<dbReference type="Gene3D" id="3.40.50.720">
    <property type="entry name" value="NAD(P)-binding Rossmann-like Domain"/>
    <property type="match status" value="1"/>
</dbReference>
<protein>
    <submittedName>
        <fullName evidence="2">SDR family oxidoreductase</fullName>
    </submittedName>
</protein>
<accession>A0ABY6DFI3</accession>
<name>A0ABY6DFI3_9RHOB</name>